<comment type="catalytic activity">
    <reaction evidence="7">
        <text>L-threonyl-[protein] + ATP = O-phospho-L-threonyl-[protein] + ADP + H(+)</text>
        <dbReference type="Rhea" id="RHEA:46608"/>
        <dbReference type="Rhea" id="RHEA-COMP:11060"/>
        <dbReference type="Rhea" id="RHEA-COMP:11605"/>
        <dbReference type="ChEBI" id="CHEBI:15378"/>
        <dbReference type="ChEBI" id="CHEBI:30013"/>
        <dbReference type="ChEBI" id="CHEBI:30616"/>
        <dbReference type="ChEBI" id="CHEBI:61977"/>
        <dbReference type="ChEBI" id="CHEBI:456216"/>
        <dbReference type="EC" id="2.7.11.1"/>
    </reaction>
</comment>
<name>A0ABR2YT79_9CHLO</name>
<dbReference type="EMBL" id="JALJOT010000005">
    <property type="protein sequence ID" value="KAK9914866.1"/>
    <property type="molecule type" value="Genomic_DNA"/>
</dbReference>
<evidence type="ECO:0000313" key="12">
    <source>
        <dbReference type="EMBL" id="KAK9914866.1"/>
    </source>
</evidence>
<keyword evidence="4 9" id="KW-0547">Nucleotide-binding</keyword>
<accession>A0ABR2YT79</accession>
<gene>
    <name evidence="12" type="ORF">WJX75_001495</name>
</gene>
<dbReference type="PROSITE" id="PS00107">
    <property type="entry name" value="PROTEIN_KINASE_ATP"/>
    <property type="match status" value="1"/>
</dbReference>
<protein>
    <recommendedName>
        <fullName evidence="1">non-specific serine/threonine protein kinase</fullName>
        <ecNumber evidence="1">2.7.11.1</ecNumber>
    </recommendedName>
</protein>
<keyword evidence="2" id="KW-0723">Serine/threonine-protein kinase</keyword>
<feature type="compositionally biased region" description="Polar residues" evidence="10">
    <location>
        <begin position="54"/>
        <end position="65"/>
    </location>
</feature>
<dbReference type="Pfam" id="PF00069">
    <property type="entry name" value="Pkinase"/>
    <property type="match status" value="1"/>
</dbReference>
<keyword evidence="5" id="KW-0418">Kinase</keyword>
<evidence type="ECO:0000256" key="1">
    <source>
        <dbReference type="ARBA" id="ARBA00012513"/>
    </source>
</evidence>
<keyword evidence="3" id="KW-0808">Transferase</keyword>
<dbReference type="PANTHER" id="PTHR44899">
    <property type="entry name" value="CAMK FAMILY PROTEIN KINASE"/>
    <property type="match status" value="1"/>
</dbReference>
<feature type="binding site" evidence="9">
    <location>
        <position position="332"/>
    </location>
    <ligand>
        <name>ATP</name>
        <dbReference type="ChEBI" id="CHEBI:30616"/>
    </ligand>
</feature>
<keyword evidence="6 9" id="KW-0067">ATP-binding</keyword>
<evidence type="ECO:0000259" key="11">
    <source>
        <dbReference type="PROSITE" id="PS50011"/>
    </source>
</evidence>
<dbReference type="SUPFAM" id="SSF56112">
    <property type="entry name" value="Protein kinase-like (PK-like)"/>
    <property type="match status" value="1"/>
</dbReference>
<dbReference type="CDD" id="cd08215">
    <property type="entry name" value="STKc_Nek"/>
    <property type="match status" value="1"/>
</dbReference>
<comment type="caution">
    <text evidence="12">The sequence shown here is derived from an EMBL/GenBank/DDBJ whole genome shotgun (WGS) entry which is preliminary data.</text>
</comment>
<feature type="domain" description="Protein kinase" evidence="11">
    <location>
        <begin position="303"/>
        <end position="550"/>
    </location>
</feature>
<feature type="compositionally biased region" description="Acidic residues" evidence="10">
    <location>
        <begin position="236"/>
        <end position="246"/>
    </location>
</feature>
<dbReference type="InterPro" id="IPR000719">
    <property type="entry name" value="Prot_kinase_dom"/>
</dbReference>
<feature type="compositionally biased region" description="Polar residues" evidence="10">
    <location>
        <begin position="1"/>
        <end position="14"/>
    </location>
</feature>
<dbReference type="Proteomes" id="UP001491310">
    <property type="component" value="Unassembled WGS sequence"/>
</dbReference>
<evidence type="ECO:0000256" key="5">
    <source>
        <dbReference type="ARBA" id="ARBA00022777"/>
    </source>
</evidence>
<comment type="catalytic activity">
    <reaction evidence="8">
        <text>L-seryl-[protein] + ATP = O-phospho-L-seryl-[protein] + ADP + H(+)</text>
        <dbReference type="Rhea" id="RHEA:17989"/>
        <dbReference type="Rhea" id="RHEA-COMP:9863"/>
        <dbReference type="Rhea" id="RHEA-COMP:11604"/>
        <dbReference type="ChEBI" id="CHEBI:15378"/>
        <dbReference type="ChEBI" id="CHEBI:29999"/>
        <dbReference type="ChEBI" id="CHEBI:30616"/>
        <dbReference type="ChEBI" id="CHEBI:83421"/>
        <dbReference type="ChEBI" id="CHEBI:456216"/>
        <dbReference type="EC" id="2.7.11.1"/>
    </reaction>
</comment>
<evidence type="ECO:0000256" key="3">
    <source>
        <dbReference type="ARBA" id="ARBA00022679"/>
    </source>
</evidence>
<dbReference type="InterPro" id="IPR008271">
    <property type="entry name" value="Ser/Thr_kinase_AS"/>
</dbReference>
<dbReference type="InterPro" id="IPR011009">
    <property type="entry name" value="Kinase-like_dom_sf"/>
</dbReference>
<evidence type="ECO:0000256" key="6">
    <source>
        <dbReference type="ARBA" id="ARBA00022840"/>
    </source>
</evidence>
<evidence type="ECO:0000256" key="2">
    <source>
        <dbReference type="ARBA" id="ARBA00022527"/>
    </source>
</evidence>
<reference evidence="12 13" key="1">
    <citation type="journal article" date="2024" name="Nat. Commun.">
        <title>Phylogenomics reveals the evolutionary origins of lichenization in chlorophyte algae.</title>
        <authorList>
            <person name="Puginier C."/>
            <person name="Libourel C."/>
            <person name="Otte J."/>
            <person name="Skaloud P."/>
            <person name="Haon M."/>
            <person name="Grisel S."/>
            <person name="Petersen M."/>
            <person name="Berrin J.G."/>
            <person name="Delaux P.M."/>
            <person name="Dal Grande F."/>
            <person name="Keller J."/>
        </authorList>
    </citation>
    <scope>NUCLEOTIDE SEQUENCE [LARGE SCALE GENOMIC DNA]</scope>
    <source>
        <strain evidence="12 13">SAG 216-7</strain>
    </source>
</reference>
<proteinExistence type="predicted"/>
<evidence type="ECO:0000256" key="10">
    <source>
        <dbReference type="SAM" id="MobiDB-lite"/>
    </source>
</evidence>
<dbReference type="PROSITE" id="PS00108">
    <property type="entry name" value="PROTEIN_KINASE_ST"/>
    <property type="match status" value="1"/>
</dbReference>
<evidence type="ECO:0000256" key="9">
    <source>
        <dbReference type="PROSITE-ProRule" id="PRU10141"/>
    </source>
</evidence>
<feature type="region of interest" description="Disordered" evidence="10">
    <location>
        <begin position="117"/>
        <end position="140"/>
    </location>
</feature>
<organism evidence="12 13">
    <name type="scientific">Coccomyxa subellipsoidea</name>
    <dbReference type="NCBI Taxonomy" id="248742"/>
    <lineage>
        <taxon>Eukaryota</taxon>
        <taxon>Viridiplantae</taxon>
        <taxon>Chlorophyta</taxon>
        <taxon>core chlorophytes</taxon>
        <taxon>Trebouxiophyceae</taxon>
        <taxon>Trebouxiophyceae incertae sedis</taxon>
        <taxon>Coccomyxaceae</taxon>
        <taxon>Coccomyxa</taxon>
    </lineage>
</organism>
<feature type="region of interest" description="Disordered" evidence="10">
    <location>
        <begin position="235"/>
        <end position="256"/>
    </location>
</feature>
<evidence type="ECO:0000256" key="8">
    <source>
        <dbReference type="ARBA" id="ARBA00048679"/>
    </source>
</evidence>
<dbReference type="InterPro" id="IPR017441">
    <property type="entry name" value="Protein_kinase_ATP_BS"/>
</dbReference>
<sequence length="550" mass="59497">MQASSSRVKMTINQRIVEKNRIPVGSSEQQPLTPRGRGGTSGQVPIGPGWSSARAHSQAASTSTEPGGHGELAITVLRASGLEQQISGMRKATSKVHGFVAKAALLRSSPYSTPLPAFSDTRPTYSRDAQDDEASLYEDPSGNSFVLQLRTPSRMAAGKLAGTGTSQLANATGASFTKEAKYAATTPEEQRSAVIEREAEAVLRTWTEDDDAGGCKDAEMGSLTGWQALADQVMAEMEEDEAAEEQQDAKEPDEGVSPTVLMQAAGLMSTMNPVVGTSEITSEDASYKPSTELQPGGTFFVQYEVRKELGEGAFGRVVKVRRRRDGRMFVAKIMHDRGMTDKARVEAQNEVAVLASLDHPNVVKYYECFAERGNQVKIVMELCEDGDLDGFLKAQGGRHLSEEEIMHKFVQICLSVHYVHSKGLIHRDLKTCNLLLDSGIVKLGDFGISKVISAQQNAAQTMVGTPYYMSPEIFKGKGYGPKTDVWALGCILYEMCCLRKAFEAPNLGAITIKIMSGKYAPIPGQYSNDMRLLETVFPCPLADSLSALGG</sequence>
<dbReference type="SMART" id="SM00220">
    <property type="entry name" value="S_TKc"/>
    <property type="match status" value="1"/>
</dbReference>
<dbReference type="EC" id="2.7.11.1" evidence="1"/>
<evidence type="ECO:0000256" key="7">
    <source>
        <dbReference type="ARBA" id="ARBA00047899"/>
    </source>
</evidence>
<dbReference type="InterPro" id="IPR051131">
    <property type="entry name" value="NEK_Ser/Thr_kinase_NIMA"/>
</dbReference>
<evidence type="ECO:0000313" key="13">
    <source>
        <dbReference type="Proteomes" id="UP001491310"/>
    </source>
</evidence>
<dbReference type="PROSITE" id="PS50011">
    <property type="entry name" value="PROTEIN_KINASE_DOM"/>
    <property type="match status" value="1"/>
</dbReference>
<feature type="region of interest" description="Disordered" evidence="10">
    <location>
        <begin position="1"/>
        <end position="71"/>
    </location>
</feature>
<dbReference type="Gene3D" id="1.10.510.10">
    <property type="entry name" value="Transferase(Phosphotransferase) domain 1"/>
    <property type="match status" value="1"/>
</dbReference>
<dbReference type="PANTHER" id="PTHR44899:SF3">
    <property type="entry name" value="SERINE_THREONINE-PROTEIN KINASE NEK1"/>
    <property type="match status" value="1"/>
</dbReference>
<evidence type="ECO:0000256" key="4">
    <source>
        <dbReference type="ARBA" id="ARBA00022741"/>
    </source>
</evidence>
<keyword evidence="13" id="KW-1185">Reference proteome</keyword>